<reference evidence="3" key="1">
    <citation type="submission" date="2016-06" db="EMBL/GenBank/DDBJ databases">
        <title>Draft Genome sequence of the fungus Inonotus baumii.</title>
        <authorList>
            <person name="Zhu H."/>
            <person name="Lin W."/>
        </authorList>
    </citation>
    <scope>NUCLEOTIDE SEQUENCE</scope>
    <source>
        <strain evidence="3">821</strain>
    </source>
</reference>
<feature type="transmembrane region" description="Helical" evidence="1">
    <location>
        <begin position="20"/>
        <end position="40"/>
    </location>
</feature>
<keyword evidence="1" id="KW-0812">Transmembrane</keyword>
<dbReference type="InterPro" id="IPR045340">
    <property type="entry name" value="DUF6533"/>
</dbReference>
<organism evidence="3 4">
    <name type="scientific">Sanghuangporus baumii</name>
    <name type="common">Phellinus baumii</name>
    <dbReference type="NCBI Taxonomy" id="108892"/>
    <lineage>
        <taxon>Eukaryota</taxon>
        <taxon>Fungi</taxon>
        <taxon>Dikarya</taxon>
        <taxon>Basidiomycota</taxon>
        <taxon>Agaricomycotina</taxon>
        <taxon>Agaricomycetes</taxon>
        <taxon>Hymenochaetales</taxon>
        <taxon>Hymenochaetaceae</taxon>
        <taxon>Sanghuangporus</taxon>
    </lineage>
</organism>
<evidence type="ECO:0000313" key="3">
    <source>
        <dbReference type="EMBL" id="OCB90911.1"/>
    </source>
</evidence>
<keyword evidence="4" id="KW-1185">Reference proteome</keyword>
<dbReference type="EMBL" id="LNZH02000113">
    <property type="protein sequence ID" value="OCB90911.1"/>
    <property type="molecule type" value="Genomic_DNA"/>
</dbReference>
<sequence length="435" mass="48210">MASIVEQLDLLPQVVSDTRTTNYLTLAAFVVFLYDMILTFPSELELVWKARWSAGNVLFVLNRYPVFFISVFLLVYMFDYDSPYHVSSLILGKLTNMFASGSCVISNYVEAWSMLVFIIPVQGEELRSNSAPFILTSSSDTHSAYTSAVGPKPKNLRFALFCAFVENRPIVKPILGCYGILNEVSTSRTIPSWIALIVFDTVVFVLTLIRVDNIRRAKKDRSLLLNILFRDGIIFYVIMLASSVANLALYASLPLRRRGLIISLIPLLRTVMSVCTARLILNLRSVAVNNGRPGRHWALGELDVDIASSSALSRATASATALASSSATKYSFTASNGLRQIQGDAERNVNFDPDIADESTPNVPANESWSGSPVPPIVVSVHTVEEEHRDDAPGEMSQPSSFRRSVLNRFTSIADYDANSNMELGELRLDKRSDR</sequence>
<feature type="transmembrane region" description="Helical" evidence="1">
    <location>
        <begin position="232"/>
        <end position="253"/>
    </location>
</feature>
<evidence type="ECO:0000313" key="4">
    <source>
        <dbReference type="Proteomes" id="UP000757232"/>
    </source>
</evidence>
<dbReference type="Proteomes" id="UP000757232">
    <property type="component" value="Unassembled WGS sequence"/>
</dbReference>
<evidence type="ECO:0000259" key="2">
    <source>
        <dbReference type="Pfam" id="PF20151"/>
    </source>
</evidence>
<keyword evidence="1" id="KW-1133">Transmembrane helix</keyword>
<gene>
    <name evidence="3" type="ORF">A7U60_g1821</name>
</gene>
<comment type="caution">
    <text evidence="3">The sequence shown here is derived from an EMBL/GenBank/DDBJ whole genome shotgun (WGS) entry which is preliminary data.</text>
</comment>
<evidence type="ECO:0000256" key="1">
    <source>
        <dbReference type="SAM" id="Phobius"/>
    </source>
</evidence>
<name>A0A9Q5I3A7_SANBA</name>
<feature type="domain" description="DUF6533" evidence="2">
    <location>
        <begin position="23"/>
        <end position="67"/>
    </location>
</feature>
<keyword evidence="1" id="KW-0472">Membrane</keyword>
<accession>A0A9Q5I3A7</accession>
<dbReference type="AlphaFoldDB" id="A0A9Q5I3A7"/>
<dbReference type="OrthoDB" id="3354157at2759"/>
<proteinExistence type="predicted"/>
<protein>
    <recommendedName>
        <fullName evidence="2">DUF6533 domain-containing protein</fullName>
    </recommendedName>
</protein>
<dbReference type="Pfam" id="PF20151">
    <property type="entry name" value="DUF6533"/>
    <property type="match status" value="1"/>
</dbReference>
<feature type="transmembrane region" description="Helical" evidence="1">
    <location>
        <begin position="52"/>
        <end position="78"/>
    </location>
</feature>
<feature type="transmembrane region" description="Helical" evidence="1">
    <location>
        <begin position="193"/>
        <end position="211"/>
    </location>
</feature>